<feature type="compositionally biased region" description="Low complexity" evidence="1">
    <location>
        <begin position="36"/>
        <end position="57"/>
    </location>
</feature>
<evidence type="ECO:0000259" key="2">
    <source>
        <dbReference type="Pfam" id="PF00775"/>
    </source>
</evidence>
<dbReference type="Pfam" id="PF00775">
    <property type="entry name" value="Dioxygenase_C"/>
    <property type="match status" value="1"/>
</dbReference>
<dbReference type="AlphaFoldDB" id="A0A7Z0EQ66"/>
<dbReference type="CDD" id="cd03457">
    <property type="entry name" value="intradiol_dioxygenase_like"/>
    <property type="match status" value="1"/>
</dbReference>
<dbReference type="InterPro" id="IPR000627">
    <property type="entry name" value="Intradiol_dOase_C"/>
</dbReference>
<sequence>MPDPNDHQATRRTVLRMVGTGTAAAGLSACSPGGESAPDASGGTGAPAAPDAAPGTTPTCVLTPEGTEGPYYLDLDLVRADIAEGRPGVPLRLRTTVVDAEACTPIPDAEVDIWHADATGVYSGMSSEGTEGERFLRGVQITDEEGAVEFETVYPGWYDRRTNHIHVKVHVDGDVVHTGQLYFGDDVNAAVAETDPYAGRGAQETTNDSDMFASSIGPESTLDVTGSTEEGYEAAIVLGIQP</sequence>
<dbReference type="Proteomes" id="UP000572051">
    <property type="component" value="Unassembled WGS sequence"/>
</dbReference>
<dbReference type="PANTHER" id="PTHR34315">
    <property type="match status" value="1"/>
</dbReference>
<dbReference type="GO" id="GO:0016702">
    <property type="term" value="F:oxidoreductase activity, acting on single donors with incorporation of molecular oxygen, incorporation of two atoms of oxygen"/>
    <property type="evidence" value="ECO:0007669"/>
    <property type="project" value="InterPro"/>
</dbReference>
<proteinExistence type="predicted"/>
<evidence type="ECO:0000313" key="4">
    <source>
        <dbReference type="Proteomes" id="UP000572051"/>
    </source>
</evidence>
<dbReference type="RefSeq" id="WP_179825830.1">
    <property type="nucleotide sequence ID" value="NZ_JACCFS010000001.1"/>
</dbReference>
<feature type="domain" description="Intradiol ring-cleavage dioxygenases" evidence="2">
    <location>
        <begin position="74"/>
        <end position="169"/>
    </location>
</feature>
<organism evidence="3 4">
    <name type="scientific">Nocardiopsis aegyptia</name>
    <dbReference type="NCBI Taxonomy" id="220378"/>
    <lineage>
        <taxon>Bacteria</taxon>
        <taxon>Bacillati</taxon>
        <taxon>Actinomycetota</taxon>
        <taxon>Actinomycetes</taxon>
        <taxon>Streptosporangiales</taxon>
        <taxon>Nocardiopsidaceae</taxon>
        <taxon>Nocardiopsis</taxon>
    </lineage>
</organism>
<evidence type="ECO:0000256" key="1">
    <source>
        <dbReference type="SAM" id="MobiDB-lite"/>
    </source>
</evidence>
<dbReference type="PROSITE" id="PS51318">
    <property type="entry name" value="TAT"/>
    <property type="match status" value="1"/>
</dbReference>
<dbReference type="SUPFAM" id="SSF49482">
    <property type="entry name" value="Aromatic compound dioxygenase"/>
    <property type="match status" value="1"/>
</dbReference>
<dbReference type="InterPro" id="IPR006311">
    <property type="entry name" value="TAT_signal"/>
</dbReference>
<dbReference type="GO" id="GO:0008199">
    <property type="term" value="F:ferric iron binding"/>
    <property type="evidence" value="ECO:0007669"/>
    <property type="project" value="InterPro"/>
</dbReference>
<dbReference type="PANTHER" id="PTHR34315:SF1">
    <property type="entry name" value="INTRADIOL RING-CLEAVAGE DIOXYGENASES DOMAIN-CONTAINING PROTEIN-RELATED"/>
    <property type="match status" value="1"/>
</dbReference>
<dbReference type="InterPro" id="IPR015889">
    <property type="entry name" value="Intradiol_dOase_core"/>
</dbReference>
<dbReference type="EMBL" id="JACCFS010000001">
    <property type="protein sequence ID" value="NYJ36129.1"/>
    <property type="molecule type" value="Genomic_DNA"/>
</dbReference>
<evidence type="ECO:0000313" key="3">
    <source>
        <dbReference type="EMBL" id="NYJ36129.1"/>
    </source>
</evidence>
<accession>A0A7Z0EQ66</accession>
<keyword evidence="3" id="KW-0560">Oxidoreductase</keyword>
<keyword evidence="3" id="KW-0223">Dioxygenase</keyword>
<comment type="caution">
    <text evidence="3">The sequence shown here is derived from an EMBL/GenBank/DDBJ whole genome shotgun (WGS) entry which is preliminary data.</text>
</comment>
<gene>
    <name evidence="3" type="ORF">HNR10_004010</name>
</gene>
<name>A0A7Z0EQ66_9ACTN</name>
<reference evidence="3 4" key="1">
    <citation type="submission" date="2020-07" db="EMBL/GenBank/DDBJ databases">
        <title>Sequencing the genomes of 1000 actinobacteria strains.</title>
        <authorList>
            <person name="Klenk H.-P."/>
        </authorList>
    </citation>
    <scope>NUCLEOTIDE SEQUENCE [LARGE SCALE GENOMIC DNA]</scope>
    <source>
        <strain evidence="3 4">DSM 44442</strain>
    </source>
</reference>
<dbReference type="Gene3D" id="2.60.130.10">
    <property type="entry name" value="Aromatic compound dioxygenase"/>
    <property type="match status" value="1"/>
</dbReference>
<keyword evidence="4" id="KW-1185">Reference proteome</keyword>
<feature type="region of interest" description="Disordered" evidence="1">
    <location>
        <begin position="26"/>
        <end position="57"/>
    </location>
</feature>
<protein>
    <submittedName>
        <fullName evidence="3">Protocatechuate 3,4-dioxygenase beta subunit</fullName>
    </submittedName>
</protein>